<feature type="region of interest" description="Disordered" evidence="8">
    <location>
        <begin position="31"/>
        <end position="62"/>
    </location>
</feature>
<dbReference type="GO" id="GO:0005576">
    <property type="term" value="C:extracellular region"/>
    <property type="evidence" value="ECO:0007669"/>
    <property type="project" value="UniProtKB-SubCell"/>
</dbReference>
<dbReference type="PROSITE" id="PS50240">
    <property type="entry name" value="TRYPSIN_DOM"/>
    <property type="match status" value="1"/>
</dbReference>
<dbReference type="InterPro" id="IPR009003">
    <property type="entry name" value="Peptidase_S1_PA"/>
</dbReference>
<evidence type="ECO:0000256" key="5">
    <source>
        <dbReference type="ARBA" id="ARBA00023157"/>
    </source>
</evidence>
<evidence type="ECO:0000256" key="4">
    <source>
        <dbReference type="ARBA" id="ARBA00022729"/>
    </source>
</evidence>
<keyword evidence="7" id="KW-0378">Hydrolase</keyword>
<dbReference type="PROSITE" id="PS00135">
    <property type="entry name" value="TRYPSIN_SER"/>
    <property type="match status" value="1"/>
</dbReference>
<evidence type="ECO:0000256" key="2">
    <source>
        <dbReference type="ARBA" id="ARBA00007664"/>
    </source>
</evidence>
<dbReference type="FunFam" id="2.40.10.10:FF:000054">
    <property type="entry name" value="Complement C1r subcomponent"/>
    <property type="match status" value="1"/>
</dbReference>
<organism evidence="11 12">
    <name type="scientific">Nitratireductor arenosus</name>
    <dbReference type="NCBI Taxonomy" id="2682096"/>
    <lineage>
        <taxon>Bacteria</taxon>
        <taxon>Pseudomonadati</taxon>
        <taxon>Pseudomonadota</taxon>
        <taxon>Alphaproteobacteria</taxon>
        <taxon>Hyphomicrobiales</taxon>
        <taxon>Phyllobacteriaceae</taxon>
        <taxon>Nitratireductor</taxon>
    </lineage>
</organism>
<dbReference type="InterPro" id="IPR033116">
    <property type="entry name" value="TRYPSIN_SER"/>
</dbReference>
<dbReference type="PRINTS" id="PR00722">
    <property type="entry name" value="CHYMOTRYPSIN"/>
</dbReference>
<dbReference type="PROSITE" id="PS00134">
    <property type="entry name" value="TRYPSIN_HIS"/>
    <property type="match status" value="1"/>
</dbReference>
<dbReference type="InterPro" id="IPR018114">
    <property type="entry name" value="TRYPSIN_HIS"/>
</dbReference>
<dbReference type="EMBL" id="WPHG01000001">
    <property type="protein sequence ID" value="MVA96791.1"/>
    <property type="molecule type" value="Genomic_DNA"/>
</dbReference>
<sequence>MKRDKGFFAFAAATALTLAALSPAGPAFGQDGARAGAKAETSPIGRVPDLRKAQRESGEDSRVIGGTAAEKDAYPFQVALLSSGLLDPNPLTHLDAQFCGGSLIAPEWVLTAAHCLFQFGELVKPDSVTALVGATELVGGERIEVAEIVAHENYDPQAFDNDVGLIRLARPATQAPIRMTSENVETGAARVIGWGKMENGGFPDTLMQADVELFSNDACNAGIKDIYARDLKLVLSDYGRRMRISQDGIERATSLIAGTMADPLTGNMICAGVPSGARDACNGDSGGPLFTTGDGGPTQVGIVSWGEGPLSSNIACGHENAYGVYTRLSEFRDWIAQKTGAQ</sequence>
<dbReference type="AlphaFoldDB" id="A0A844QFN0"/>
<reference evidence="11 12" key="1">
    <citation type="submission" date="2019-12" db="EMBL/GenBank/DDBJ databases">
        <title>Nitratireductor arenosus sp. nov., Isolated from sea sand, Jeju island, South Korea.</title>
        <authorList>
            <person name="Kim W."/>
        </authorList>
    </citation>
    <scope>NUCLEOTIDE SEQUENCE [LARGE SCALE GENOMIC DNA]</scope>
    <source>
        <strain evidence="11 12">CAU 1489</strain>
    </source>
</reference>
<evidence type="ECO:0000313" key="11">
    <source>
        <dbReference type="EMBL" id="MVA96791.1"/>
    </source>
</evidence>
<keyword evidence="7" id="KW-0720">Serine protease</keyword>
<keyword evidence="12" id="KW-1185">Reference proteome</keyword>
<evidence type="ECO:0000256" key="3">
    <source>
        <dbReference type="ARBA" id="ARBA00022525"/>
    </source>
</evidence>
<dbReference type="PANTHER" id="PTHR24276">
    <property type="entry name" value="POLYSERASE-RELATED"/>
    <property type="match status" value="1"/>
</dbReference>
<evidence type="ECO:0000256" key="9">
    <source>
        <dbReference type="SAM" id="SignalP"/>
    </source>
</evidence>
<proteinExistence type="inferred from homology"/>
<dbReference type="FunFam" id="2.40.10.10:FF:000068">
    <property type="entry name" value="transmembrane protease serine 2"/>
    <property type="match status" value="1"/>
</dbReference>
<gene>
    <name evidence="11" type="ORF">GN330_05960</name>
</gene>
<dbReference type="SUPFAM" id="SSF50494">
    <property type="entry name" value="Trypsin-like serine proteases"/>
    <property type="match status" value="1"/>
</dbReference>
<feature type="domain" description="Peptidase S1" evidence="10">
    <location>
        <begin position="63"/>
        <end position="340"/>
    </location>
</feature>
<dbReference type="InterPro" id="IPR050430">
    <property type="entry name" value="Peptidase_S1"/>
</dbReference>
<evidence type="ECO:0000256" key="6">
    <source>
        <dbReference type="ARBA" id="ARBA00023180"/>
    </source>
</evidence>
<keyword evidence="7 11" id="KW-0645">Protease</keyword>
<dbReference type="SMART" id="SM00020">
    <property type="entry name" value="Tryp_SPc"/>
    <property type="match status" value="1"/>
</dbReference>
<dbReference type="GO" id="GO:0004252">
    <property type="term" value="F:serine-type endopeptidase activity"/>
    <property type="evidence" value="ECO:0007669"/>
    <property type="project" value="InterPro"/>
</dbReference>
<evidence type="ECO:0000256" key="1">
    <source>
        <dbReference type="ARBA" id="ARBA00004613"/>
    </source>
</evidence>
<dbReference type="Gene3D" id="2.40.10.10">
    <property type="entry name" value="Trypsin-like serine proteases"/>
    <property type="match status" value="1"/>
</dbReference>
<feature type="chain" id="PRO_5032599293" evidence="9">
    <location>
        <begin position="30"/>
        <end position="342"/>
    </location>
</feature>
<evidence type="ECO:0000259" key="10">
    <source>
        <dbReference type="PROSITE" id="PS50240"/>
    </source>
</evidence>
<keyword evidence="4 9" id="KW-0732">Signal</keyword>
<accession>A0A844QFN0</accession>
<dbReference type="InterPro" id="IPR001314">
    <property type="entry name" value="Peptidase_S1A"/>
</dbReference>
<keyword evidence="5" id="KW-1015">Disulfide bond</keyword>
<comment type="similarity">
    <text evidence="2">Belongs to the peptidase S1 family.</text>
</comment>
<dbReference type="InterPro" id="IPR043504">
    <property type="entry name" value="Peptidase_S1_PA_chymotrypsin"/>
</dbReference>
<keyword evidence="3" id="KW-0964">Secreted</keyword>
<comment type="caution">
    <text evidence="11">The sequence shown here is derived from an EMBL/GenBank/DDBJ whole genome shotgun (WGS) entry which is preliminary data.</text>
</comment>
<dbReference type="CDD" id="cd00190">
    <property type="entry name" value="Tryp_SPc"/>
    <property type="match status" value="1"/>
</dbReference>
<comment type="subcellular location">
    <subcellularLocation>
        <location evidence="1">Secreted</location>
    </subcellularLocation>
</comment>
<dbReference type="RefSeq" id="WP_156711694.1">
    <property type="nucleotide sequence ID" value="NZ_WPHG01000001.1"/>
</dbReference>
<evidence type="ECO:0000256" key="8">
    <source>
        <dbReference type="SAM" id="MobiDB-lite"/>
    </source>
</evidence>
<name>A0A844QFN0_9HYPH</name>
<dbReference type="GO" id="GO:0006508">
    <property type="term" value="P:proteolysis"/>
    <property type="evidence" value="ECO:0007669"/>
    <property type="project" value="UniProtKB-KW"/>
</dbReference>
<evidence type="ECO:0000256" key="7">
    <source>
        <dbReference type="RuleBase" id="RU363034"/>
    </source>
</evidence>
<feature type="signal peptide" evidence="9">
    <location>
        <begin position="1"/>
        <end position="29"/>
    </location>
</feature>
<dbReference type="PANTHER" id="PTHR24276:SF98">
    <property type="entry name" value="FI18310P1-RELATED"/>
    <property type="match status" value="1"/>
</dbReference>
<evidence type="ECO:0000313" key="12">
    <source>
        <dbReference type="Proteomes" id="UP000463224"/>
    </source>
</evidence>
<dbReference type="Proteomes" id="UP000463224">
    <property type="component" value="Unassembled WGS sequence"/>
</dbReference>
<protein>
    <submittedName>
        <fullName evidence="11">Trypsin-like serine protease</fullName>
    </submittedName>
</protein>
<keyword evidence="6" id="KW-0325">Glycoprotein</keyword>
<feature type="compositionally biased region" description="Basic and acidic residues" evidence="8">
    <location>
        <begin position="48"/>
        <end position="62"/>
    </location>
</feature>
<dbReference type="Pfam" id="PF00089">
    <property type="entry name" value="Trypsin"/>
    <property type="match status" value="1"/>
</dbReference>
<dbReference type="InterPro" id="IPR001254">
    <property type="entry name" value="Trypsin_dom"/>
</dbReference>